<sequence length="170" mass="20169">MSNIIDVINTEEAIGRKMMIGGDNIKQMAILSGVSKQFNRIVKNDMETHRNKYIKRQILKKIDVIITNKMYSMIKNQGNRRNIYKTLEEYDEDLHELAKQIYVKIYDDIISDLNMVYREYIFDGSITNSCYEAYLFGIMEKEYSKLIEYLEKDFEIPQIPQIPQISKIFI</sequence>
<name>A0A6C0LDP4_9ZZZZ</name>
<organism evidence="1">
    <name type="scientific">viral metagenome</name>
    <dbReference type="NCBI Taxonomy" id="1070528"/>
    <lineage>
        <taxon>unclassified sequences</taxon>
        <taxon>metagenomes</taxon>
        <taxon>organismal metagenomes</taxon>
    </lineage>
</organism>
<evidence type="ECO:0000313" key="1">
    <source>
        <dbReference type="EMBL" id="QHU27754.1"/>
    </source>
</evidence>
<accession>A0A6C0LDP4</accession>
<reference evidence="1" key="1">
    <citation type="journal article" date="2020" name="Nature">
        <title>Giant virus diversity and host interactions through global metagenomics.</title>
        <authorList>
            <person name="Schulz F."/>
            <person name="Roux S."/>
            <person name="Paez-Espino D."/>
            <person name="Jungbluth S."/>
            <person name="Walsh D.A."/>
            <person name="Denef V.J."/>
            <person name="McMahon K.D."/>
            <person name="Konstantinidis K.T."/>
            <person name="Eloe-Fadrosh E.A."/>
            <person name="Kyrpides N.C."/>
            <person name="Woyke T."/>
        </authorList>
    </citation>
    <scope>NUCLEOTIDE SEQUENCE</scope>
    <source>
        <strain evidence="1">GVMAG-M-3300027769-26</strain>
    </source>
</reference>
<proteinExistence type="predicted"/>
<dbReference type="EMBL" id="MN740461">
    <property type="protein sequence ID" value="QHU27754.1"/>
    <property type="molecule type" value="Genomic_DNA"/>
</dbReference>
<protein>
    <submittedName>
        <fullName evidence="1">Uncharacterized protein</fullName>
    </submittedName>
</protein>
<dbReference type="AlphaFoldDB" id="A0A6C0LDP4"/>